<dbReference type="InterPro" id="IPR039156">
    <property type="entry name" value="PHAF1/BROMI"/>
</dbReference>
<dbReference type="PANTHER" id="PTHR13465">
    <property type="entry name" value="UPF0183 PROTEIN"/>
    <property type="match status" value="1"/>
</dbReference>
<dbReference type="Ensembl" id="ENSPLOT00000021213.1">
    <property type="protein sequence ID" value="ENSPLOP00000019158.1"/>
    <property type="gene ID" value="ENSPLOG00000014041.1"/>
</dbReference>
<evidence type="ECO:0000256" key="1">
    <source>
        <dbReference type="ARBA" id="ARBA00024339"/>
    </source>
</evidence>
<dbReference type="GO" id="GO:0030672">
    <property type="term" value="C:synaptic vesicle membrane"/>
    <property type="evidence" value="ECO:0007669"/>
    <property type="project" value="TreeGrafter"/>
</dbReference>
<dbReference type="AlphaFoldDB" id="A0A8C9D747"/>
<reference evidence="2" key="3">
    <citation type="submission" date="2025-09" db="UniProtKB">
        <authorList>
            <consortium name="Ensembl"/>
        </authorList>
    </citation>
    <scope>IDENTIFICATION</scope>
</reference>
<dbReference type="GO" id="GO:0043001">
    <property type="term" value="P:Golgi to plasma membrane protein transport"/>
    <property type="evidence" value="ECO:0007669"/>
    <property type="project" value="TreeGrafter"/>
</dbReference>
<dbReference type="Proteomes" id="UP000694399">
    <property type="component" value="Chromosome E3"/>
</dbReference>
<dbReference type="GO" id="GO:0005802">
    <property type="term" value="C:trans-Golgi network"/>
    <property type="evidence" value="ECO:0007669"/>
    <property type="project" value="TreeGrafter"/>
</dbReference>
<dbReference type="GO" id="GO:0030425">
    <property type="term" value="C:dendrite"/>
    <property type="evidence" value="ECO:0007669"/>
    <property type="project" value="TreeGrafter"/>
</dbReference>
<dbReference type="Pfam" id="PF03676">
    <property type="entry name" value="PHAF1"/>
    <property type="match status" value="1"/>
</dbReference>
<name>A0A8C9D747_PANLE</name>
<reference evidence="2" key="1">
    <citation type="journal article" date="2019" name="bioRxiv">
        <title>Long live the king: chromosome-level assembly of the lion (Panthera leo) using linked-read, Hi-C, and long read data.</title>
        <authorList>
            <person name="Armstrong E.E."/>
            <person name="Taylor R.W."/>
            <person name="Miller D.E."/>
            <person name="Kaelin C."/>
            <person name="Barsh G."/>
            <person name="Hadly E.A."/>
            <person name="Petrov D."/>
        </authorList>
    </citation>
    <scope>NUCLEOTIDE SEQUENCE [LARGE SCALE GENOMIC DNA]</scope>
</reference>
<dbReference type="GeneTree" id="ENSGT00940000153528"/>
<gene>
    <name evidence="2" type="primary">PHAF1</name>
</gene>
<dbReference type="InterPro" id="IPR005373">
    <property type="entry name" value="PHAF1"/>
</dbReference>
<protein>
    <submittedName>
        <fullName evidence="2">Phagophore assembly factor 1</fullName>
    </submittedName>
</protein>
<organism evidence="2 3">
    <name type="scientific">Panthera leo</name>
    <name type="common">Lion</name>
    <dbReference type="NCBI Taxonomy" id="9689"/>
    <lineage>
        <taxon>Eukaryota</taxon>
        <taxon>Metazoa</taxon>
        <taxon>Chordata</taxon>
        <taxon>Craniata</taxon>
        <taxon>Vertebrata</taxon>
        <taxon>Euteleostomi</taxon>
        <taxon>Mammalia</taxon>
        <taxon>Eutheria</taxon>
        <taxon>Laurasiatheria</taxon>
        <taxon>Carnivora</taxon>
        <taxon>Feliformia</taxon>
        <taxon>Felidae</taxon>
        <taxon>Pantherinae</taxon>
        <taxon>Panthera</taxon>
    </lineage>
</organism>
<evidence type="ECO:0000313" key="3">
    <source>
        <dbReference type="Proteomes" id="UP000694399"/>
    </source>
</evidence>
<evidence type="ECO:0000313" key="2">
    <source>
        <dbReference type="Ensembl" id="ENSPLOP00000019158.1"/>
    </source>
</evidence>
<keyword evidence="3" id="KW-1185">Reference proteome</keyword>
<comment type="similarity">
    <text evidence="1">Belongs to the PHAF1 family.</text>
</comment>
<sequence>MLDLEVVPERSLGNEQWEFTLGMPLAQAVAILQKHCRIIKNVQVLYSEQSPLSHDLILNLTQDGIKLLFDAFNQRLKAGRVETPINVGRGYWQVGDSDTEGTSWRPTATG</sequence>
<dbReference type="PANTHER" id="PTHR13465:SF2">
    <property type="entry name" value="PHAGOSOME ASSEMBLY FACTOR 1"/>
    <property type="match status" value="1"/>
</dbReference>
<reference evidence="2" key="2">
    <citation type="submission" date="2025-08" db="UniProtKB">
        <authorList>
            <consortium name="Ensembl"/>
        </authorList>
    </citation>
    <scope>IDENTIFICATION</scope>
</reference>
<proteinExistence type="inferred from homology"/>
<accession>A0A8C9D747</accession>